<proteinExistence type="predicted"/>
<dbReference type="Gene3D" id="1.20.120.1490">
    <property type="match status" value="1"/>
</dbReference>
<accession>A0A918QC33</accession>
<sequence>MGHGTNAVDILHLSESQNQEFLTLAKSHQQLMRELDGEKRELLKQYFATLNTKDEASSEALLSHIKEIEGQKTKKTFQHLEEVKSILNEDQKAIFPEFMDQVLQIILGNQHKNPAPPKDF</sequence>
<name>A0A918QC33_9BACT</name>
<protein>
    <submittedName>
        <fullName evidence="1">Uncharacterized protein</fullName>
    </submittedName>
</protein>
<reference evidence="1" key="2">
    <citation type="submission" date="2020-09" db="EMBL/GenBank/DDBJ databases">
        <authorList>
            <person name="Sun Q."/>
            <person name="Kim S."/>
        </authorList>
    </citation>
    <scope>NUCLEOTIDE SEQUENCE</scope>
    <source>
        <strain evidence="1">KCTC 12368</strain>
    </source>
</reference>
<reference evidence="1" key="1">
    <citation type="journal article" date="2014" name="Int. J. Syst. Evol. Microbiol.">
        <title>Complete genome sequence of Corynebacterium casei LMG S-19264T (=DSM 44701T), isolated from a smear-ripened cheese.</title>
        <authorList>
            <consortium name="US DOE Joint Genome Institute (JGI-PGF)"/>
            <person name="Walter F."/>
            <person name="Albersmeier A."/>
            <person name="Kalinowski J."/>
            <person name="Ruckert C."/>
        </authorList>
    </citation>
    <scope>NUCLEOTIDE SEQUENCE</scope>
    <source>
        <strain evidence="1">KCTC 12368</strain>
    </source>
</reference>
<dbReference type="Proteomes" id="UP000619457">
    <property type="component" value="Unassembled WGS sequence"/>
</dbReference>
<organism evidence="1 2">
    <name type="scientific">Echinicola pacifica</name>
    <dbReference type="NCBI Taxonomy" id="346377"/>
    <lineage>
        <taxon>Bacteria</taxon>
        <taxon>Pseudomonadati</taxon>
        <taxon>Bacteroidota</taxon>
        <taxon>Cytophagia</taxon>
        <taxon>Cytophagales</taxon>
        <taxon>Cyclobacteriaceae</taxon>
        <taxon>Echinicola</taxon>
    </lineage>
</organism>
<evidence type="ECO:0000313" key="1">
    <source>
        <dbReference type="EMBL" id="GGZ41046.1"/>
    </source>
</evidence>
<dbReference type="EMBL" id="BMWX01000010">
    <property type="protein sequence ID" value="GGZ41046.1"/>
    <property type="molecule type" value="Genomic_DNA"/>
</dbReference>
<comment type="caution">
    <text evidence="1">The sequence shown here is derived from an EMBL/GenBank/DDBJ whole genome shotgun (WGS) entry which is preliminary data.</text>
</comment>
<gene>
    <name evidence="1" type="ORF">GCM10007049_37960</name>
</gene>
<keyword evidence="2" id="KW-1185">Reference proteome</keyword>
<evidence type="ECO:0000313" key="2">
    <source>
        <dbReference type="Proteomes" id="UP000619457"/>
    </source>
</evidence>
<dbReference type="AlphaFoldDB" id="A0A918QC33"/>